<evidence type="ECO:0000256" key="5">
    <source>
        <dbReference type="ARBA" id="ARBA00022438"/>
    </source>
</evidence>
<dbReference type="EMBL" id="JAPFPW010000006">
    <property type="protein sequence ID" value="MCW7753731.1"/>
    <property type="molecule type" value="Genomic_DNA"/>
</dbReference>
<organism evidence="10 11">
    <name type="scientific">Desulfobotulus pelophilus</name>
    <dbReference type="NCBI Taxonomy" id="2823377"/>
    <lineage>
        <taxon>Bacteria</taxon>
        <taxon>Pseudomonadati</taxon>
        <taxon>Thermodesulfobacteriota</taxon>
        <taxon>Desulfobacteria</taxon>
        <taxon>Desulfobacterales</taxon>
        <taxon>Desulfobacteraceae</taxon>
        <taxon>Desulfobotulus</taxon>
    </lineage>
</organism>
<comment type="cofactor">
    <cofactor evidence="3">
        <name>Zn(2+)</name>
        <dbReference type="ChEBI" id="CHEBI:29105"/>
    </cofactor>
</comment>
<evidence type="ECO:0000256" key="8">
    <source>
        <dbReference type="ARBA" id="ARBA00022801"/>
    </source>
</evidence>
<dbReference type="PANTHER" id="PTHR34448:SF1">
    <property type="entry name" value="BLL6088 PROTEIN"/>
    <property type="match status" value="1"/>
</dbReference>
<name>A0ABT3N8E8_9BACT</name>
<evidence type="ECO:0000256" key="2">
    <source>
        <dbReference type="ARBA" id="ARBA00001946"/>
    </source>
</evidence>
<comment type="similarity">
    <text evidence="4">Belongs to the peptidase M29 family.</text>
</comment>
<keyword evidence="5 10" id="KW-0031">Aminopeptidase</keyword>
<dbReference type="InterPro" id="IPR000787">
    <property type="entry name" value="Peptidase_M29"/>
</dbReference>
<evidence type="ECO:0000256" key="7">
    <source>
        <dbReference type="ARBA" id="ARBA00022723"/>
    </source>
</evidence>
<gene>
    <name evidence="10" type="ORF">OOT00_07005</name>
</gene>
<dbReference type="InterPro" id="IPR052170">
    <property type="entry name" value="M29_Exopeptidase"/>
</dbReference>
<keyword evidence="6" id="KW-0645">Protease</keyword>
<proteinExistence type="inferred from homology"/>
<evidence type="ECO:0000313" key="11">
    <source>
        <dbReference type="Proteomes" id="UP001209681"/>
    </source>
</evidence>
<evidence type="ECO:0000256" key="4">
    <source>
        <dbReference type="ARBA" id="ARBA00008236"/>
    </source>
</evidence>
<reference evidence="10 11" key="1">
    <citation type="submission" date="2022-11" db="EMBL/GenBank/DDBJ databases">
        <title>Desulfobotulus tamanensis H1 sp. nov. - anaerobic, alkaliphilic, sulphate reducing bacterium isolated from terrestrial mud volcano.</title>
        <authorList>
            <person name="Frolova A."/>
            <person name="Merkel A.Y."/>
            <person name="Slobodkin A.I."/>
        </authorList>
    </citation>
    <scope>NUCLEOTIDE SEQUENCE [LARGE SCALE GENOMIC DNA]</scope>
    <source>
        <strain evidence="10 11">H1</strain>
    </source>
</reference>
<keyword evidence="11" id="KW-1185">Reference proteome</keyword>
<dbReference type="GO" id="GO:0004177">
    <property type="term" value="F:aminopeptidase activity"/>
    <property type="evidence" value="ECO:0007669"/>
    <property type="project" value="UniProtKB-KW"/>
</dbReference>
<accession>A0ABT3N8E8</accession>
<comment type="cofactor">
    <cofactor evidence="2">
        <name>Mg(2+)</name>
        <dbReference type="ChEBI" id="CHEBI:18420"/>
    </cofactor>
</comment>
<protein>
    <submittedName>
        <fullName evidence="10">Aminopeptidase</fullName>
    </submittedName>
</protein>
<evidence type="ECO:0000256" key="1">
    <source>
        <dbReference type="ARBA" id="ARBA00001941"/>
    </source>
</evidence>
<comment type="caution">
    <text evidence="10">The sequence shown here is derived from an EMBL/GenBank/DDBJ whole genome shotgun (WGS) entry which is preliminary data.</text>
</comment>
<dbReference type="SUPFAM" id="SSF144052">
    <property type="entry name" value="Thermophilic metalloprotease-like"/>
    <property type="match status" value="1"/>
</dbReference>
<dbReference type="Proteomes" id="UP001209681">
    <property type="component" value="Unassembled WGS sequence"/>
</dbReference>
<evidence type="ECO:0000256" key="3">
    <source>
        <dbReference type="ARBA" id="ARBA00001947"/>
    </source>
</evidence>
<evidence type="ECO:0000256" key="6">
    <source>
        <dbReference type="ARBA" id="ARBA00022670"/>
    </source>
</evidence>
<keyword evidence="8" id="KW-0378">Hydrolase</keyword>
<keyword evidence="9" id="KW-0482">Metalloprotease</keyword>
<sequence length="399" mass="45089">METVILERYADVLLWALDRARGTTLCPEDIILLRYHTPALPLADILFEKILAKGGHPLVRTAMSPAMEKAFYGRGSDSQISFHAPGEEELFSSLNGSIYLHAPESLTHLAQTDPSRIACFARSRKPFKKILDKRDAQGLFGWTLCIYPTQELACQAGMDMDTYTEQLVQACFLDMENPVAHWQEILRKAEAIKLWLNTIGAEYFHVRSESCNLKIRVGKQRKWLGLSGHNIPSFELFISPDWRGTEGFFHADQISFRSGHRISGVRLEFSKGRVVKASAEEGERFLHQQLDTDEGARRIGEFSLTDRRFSRISRFMANTLFDENYGGRWGNCHIAIGSAYADSFTGDLASFGAEEKKQLGFNDSALHWDLVNTQPKTVEAVLPSGKRIEIYKDGMFLTP</sequence>
<comment type="cofactor">
    <cofactor evidence="1">
        <name>Co(2+)</name>
        <dbReference type="ChEBI" id="CHEBI:48828"/>
    </cofactor>
</comment>
<dbReference type="InterPro" id="IPR035097">
    <property type="entry name" value="M29_N-terminal"/>
</dbReference>
<dbReference type="Gene3D" id="3.40.1830.10">
    <property type="entry name" value="Thermophilic metalloprotease (M29)"/>
    <property type="match status" value="1"/>
</dbReference>
<dbReference type="Pfam" id="PF02073">
    <property type="entry name" value="Peptidase_M29"/>
    <property type="match status" value="1"/>
</dbReference>
<dbReference type="PANTHER" id="PTHR34448">
    <property type="entry name" value="AMINOPEPTIDASE"/>
    <property type="match status" value="1"/>
</dbReference>
<evidence type="ECO:0000313" key="10">
    <source>
        <dbReference type="EMBL" id="MCW7753731.1"/>
    </source>
</evidence>
<keyword evidence="7" id="KW-0479">Metal-binding</keyword>
<dbReference type="RefSeq" id="WP_265424599.1">
    <property type="nucleotide sequence ID" value="NZ_JAPFPW010000006.1"/>
</dbReference>
<evidence type="ECO:0000256" key="9">
    <source>
        <dbReference type="ARBA" id="ARBA00023049"/>
    </source>
</evidence>